<dbReference type="InterPro" id="IPR014729">
    <property type="entry name" value="Rossmann-like_a/b/a_fold"/>
</dbReference>
<reference evidence="4" key="1">
    <citation type="submission" date="2019-11" db="EMBL/GenBank/DDBJ databases">
        <authorList>
            <person name="Liu Y."/>
            <person name="Hou J."/>
            <person name="Li T.-Q."/>
            <person name="Guan C.-H."/>
            <person name="Wu X."/>
            <person name="Wu H.-Z."/>
            <person name="Ling F."/>
            <person name="Zhang R."/>
            <person name="Shi X.-G."/>
            <person name="Ren J.-P."/>
            <person name="Chen E.-F."/>
            <person name="Sun J.-M."/>
        </authorList>
    </citation>
    <scope>NUCLEOTIDE SEQUENCE</scope>
    <source>
        <strain evidence="4">Adult_tree_wgs_1</strain>
        <tissue evidence="4">Leaves</tissue>
    </source>
</reference>
<dbReference type="InterPro" id="IPR006016">
    <property type="entry name" value="UspA"/>
</dbReference>
<keyword evidence="5" id="KW-1185">Reference proteome</keyword>
<comment type="caution">
    <text evidence="4">The sequence shown here is derived from an EMBL/GenBank/DDBJ whole genome shotgun (WGS) entry which is preliminary data.</text>
</comment>
<dbReference type="FunFam" id="3.40.50.620:FF:000142">
    <property type="entry name" value="Universal stress protein A-like protein"/>
    <property type="match status" value="1"/>
</dbReference>
<dbReference type="PRINTS" id="PR01438">
    <property type="entry name" value="UNVRSLSTRESS"/>
</dbReference>
<dbReference type="Proteomes" id="UP000626092">
    <property type="component" value="Unassembled WGS sequence"/>
</dbReference>
<feature type="region of interest" description="Disordered" evidence="1">
    <location>
        <begin position="1"/>
        <end position="20"/>
    </location>
</feature>
<dbReference type="Gene3D" id="3.40.50.620">
    <property type="entry name" value="HUPs"/>
    <property type="match status" value="1"/>
</dbReference>
<feature type="compositionally biased region" description="Basic and acidic residues" evidence="1">
    <location>
        <begin position="1"/>
        <end position="13"/>
    </location>
</feature>
<keyword evidence="2" id="KW-1133">Transmembrane helix</keyword>
<dbReference type="AlphaFoldDB" id="A0A834GEB2"/>
<accession>A0A834GEB2</accession>
<dbReference type="SUPFAM" id="SSF52402">
    <property type="entry name" value="Adenine nucleotide alpha hydrolases-like"/>
    <property type="match status" value="1"/>
</dbReference>
<dbReference type="InterPro" id="IPR006015">
    <property type="entry name" value="Universal_stress_UspA"/>
</dbReference>
<dbReference type="InterPro" id="IPR044187">
    <property type="entry name" value="At3g01520-like_plant"/>
</dbReference>
<dbReference type="PANTHER" id="PTHR47710:SF1">
    <property type="entry name" value="ADENINE NUCLEOTIDE ALPHA HYDROLASES-LIKE SUPERFAMILY PROTEIN"/>
    <property type="match status" value="1"/>
</dbReference>
<feature type="transmembrane region" description="Helical" evidence="2">
    <location>
        <begin position="56"/>
        <end position="79"/>
    </location>
</feature>
<sequence>MEENPSRVRRENGSGEACCSRRVPTTRSNCRRPAEDVSGDLNECSGKHCQSCIGGLVADCVALCCCPCAVVSFFALAFFKAPWMMGRRCLGLGKKKKKKKKRKCEGEIEGNSRNGRAELEITETGIGFEDWEAKDGDSSARFEAERVWLELYQLGHLGFGRVSFTGVPSQGFDDMDSVYASPDDFKRMNRRDMIRGLHLLEYFVNRCHELGVPCEAWLKKGDPKEVICHEVNRVQPDFLVVGSRGLGPFQKVFVGTVSEFCAKHADCPVITIKRKTDEAPPDPVDD</sequence>
<evidence type="ECO:0000256" key="2">
    <source>
        <dbReference type="SAM" id="Phobius"/>
    </source>
</evidence>
<dbReference type="CDD" id="cd23659">
    <property type="entry name" value="USP_At3g01520-like"/>
    <property type="match status" value="1"/>
</dbReference>
<dbReference type="EMBL" id="WJXA01000010">
    <property type="protein sequence ID" value="KAF7129747.1"/>
    <property type="molecule type" value="Genomic_DNA"/>
</dbReference>
<proteinExistence type="predicted"/>
<gene>
    <name evidence="4" type="ORF">RHSIM_Rhsim10G0020400</name>
</gene>
<keyword evidence="2" id="KW-0812">Transmembrane</keyword>
<evidence type="ECO:0000313" key="4">
    <source>
        <dbReference type="EMBL" id="KAF7129747.1"/>
    </source>
</evidence>
<evidence type="ECO:0000313" key="5">
    <source>
        <dbReference type="Proteomes" id="UP000626092"/>
    </source>
</evidence>
<dbReference type="OrthoDB" id="689054at2759"/>
<dbReference type="Pfam" id="PF00582">
    <property type="entry name" value="Usp"/>
    <property type="match status" value="1"/>
</dbReference>
<protein>
    <recommendedName>
        <fullName evidence="3">UspA domain-containing protein</fullName>
    </recommendedName>
</protein>
<evidence type="ECO:0000259" key="3">
    <source>
        <dbReference type="Pfam" id="PF00582"/>
    </source>
</evidence>
<feature type="domain" description="UspA" evidence="3">
    <location>
        <begin position="211"/>
        <end position="273"/>
    </location>
</feature>
<name>A0A834GEB2_RHOSS</name>
<keyword evidence="2" id="KW-0472">Membrane</keyword>
<dbReference type="GO" id="GO:0016208">
    <property type="term" value="F:AMP binding"/>
    <property type="evidence" value="ECO:0007669"/>
    <property type="project" value="TreeGrafter"/>
</dbReference>
<evidence type="ECO:0000256" key="1">
    <source>
        <dbReference type="SAM" id="MobiDB-lite"/>
    </source>
</evidence>
<organism evidence="4 5">
    <name type="scientific">Rhododendron simsii</name>
    <name type="common">Sims's rhododendron</name>
    <dbReference type="NCBI Taxonomy" id="118357"/>
    <lineage>
        <taxon>Eukaryota</taxon>
        <taxon>Viridiplantae</taxon>
        <taxon>Streptophyta</taxon>
        <taxon>Embryophyta</taxon>
        <taxon>Tracheophyta</taxon>
        <taxon>Spermatophyta</taxon>
        <taxon>Magnoliopsida</taxon>
        <taxon>eudicotyledons</taxon>
        <taxon>Gunneridae</taxon>
        <taxon>Pentapetalae</taxon>
        <taxon>asterids</taxon>
        <taxon>Ericales</taxon>
        <taxon>Ericaceae</taxon>
        <taxon>Ericoideae</taxon>
        <taxon>Rhodoreae</taxon>
        <taxon>Rhododendron</taxon>
    </lineage>
</organism>
<dbReference type="PANTHER" id="PTHR47710">
    <property type="entry name" value="ADENINE NUCLEOTIDE ALPHA HYDROLASES-LIKE SUPERFAMILY PROTEIN"/>
    <property type="match status" value="1"/>
</dbReference>